<evidence type="ECO:0008006" key="4">
    <source>
        <dbReference type="Google" id="ProtNLM"/>
    </source>
</evidence>
<organism evidence="2 3">
    <name type="scientific">Leptospira sarikeiensis</name>
    <dbReference type="NCBI Taxonomy" id="2484943"/>
    <lineage>
        <taxon>Bacteria</taxon>
        <taxon>Pseudomonadati</taxon>
        <taxon>Spirochaetota</taxon>
        <taxon>Spirochaetia</taxon>
        <taxon>Leptospirales</taxon>
        <taxon>Leptospiraceae</taxon>
        <taxon>Leptospira</taxon>
    </lineage>
</organism>
<feature type="signal peptide" evidence="1">
    <location>
        <begin position="1"/>
        <end position="22"/>
    </location>
</feature>
<evidence type="ECO:0000313" key="3">
    <source>
        <dbReference type="Proteomes" id="UP000297762"/>
    </source>
</evidence>
<keyword evidence="1" id="KW-0732">Signal</keyword>
<comment type="caution">
    <text evidence="2">The sequence shown here is derived from an EMBL/GenBank/DDBJ whole genome shotgun (WGS) entry which is preliminary data.</text>
</comment>
<accession>A0A4R9K2C4</accession>
<dbReference type="AlphaFoldDB" id="A0A4R9K2C4"/>
<name>A0A4R9K2C4_9LEPT</name>
<gene>
    <name evidence="2" type="ORF">EHQ64_18840</name>
</gene>
<evidence type="ECO:0000313" key="2">
    <source>
        <dbReference type="EMBL" id="TGL58346.1"/>
    </source>
</evidence>
<dbReference type="Proteomes" id="UP000297762">
    <property type="component" value="Unassembled WGS sequence"/>
</dbReference>
<proteinExistence type="predicted"/>
<protein>
    <recommendedName>
        <fullName evidence="4">Lipoprotein</fullName>
    </recommendedName>
</protein>
<sequence>MNRKKAYILFSLCVALGWGCQAGGDKSSADTFYDNIDYKGIRLFNIFDEYPSIKSGFQSLEPISFNLKLESSMTIPYREDIVGFLRVSGDLLLKPEAHVRQSLLRVHSLLDRIENAPNNAFHVLQPWLESLRTYRKPVLRNLSPLSQTALKYMYTNYSKETMETKFKEVSAILRDPEIKILFVELEDVLDKAINRNPNAKSAINGLLAGMVDPSLISDRIMKEKLIQMISAVGKSFRQRAGFSDAKSSETVLKNLVVNLEYYYTASAPTGDDINLYSDPAFADYRDATYPAELSTILSESFRYLRPMLGKGGDYTANPNVLLSLEMAKNFAKFDFSSSITGVDHSLRELIRLDANGLDRSNPANITSSPVTALESLMFILTLSDVFGYRWSEPNIPTHARLAGSSEGGTMTGGVLTVGDSIYSMKSTMIGSQVGVKKFLYESQQDGAVFKNADPSAPTAFNMGINTPTLTLLEAPDPTIVPAANDPVYTKTIPFIMKLIRTVLISGGGPYYNKNRTDSNGNVYTIDGKLYKDSNGIDQIYKESWTTSEYRIKVSNTASGSCSGGTICKWVGPGGRETNATVANNSFTQVASGQNASGTKGWSIPVWEIAKDNATERAVNTDEEAIYKNFQWLLHEKRMVAVIPLRASLGAGVSYKMAAFVTLIANGLTGLMNARPVLDATTTVCGEMKNAIWRVKDTFLKPGCAGPSQPNYRVPGIPVLQENYSDIPGDSMFYLEACDYGTSGASPLTFNSLGDASVYSIFYPDPDAYGVLPQVIAANFAVMERLSFLSPDKILPSGPNVAYGKSVDESWEQRNRLLPLILALAWTLDDQASPSLNKNPFQILTGLSSALTRPLLARIRDPEPGSGGNDANPTKAAWIDVVKIINVDSSIRSNSATEGEYFFRYLDPISNKQIRSPLSILAENERRYQDGLLNLISRTDLLSTFVQMLAEMGKPERASGAQLTFQAIADLMGEIKLSNESPTPIQFNLEAYLGEIRDMAAAFPDSRVTNIYDPEWDRLGVWAVRIRDYFDPDSVYSLISTLDFSMDMIIDNIPTSAQLTAVVDLLGGLVRDNTNTQDYLITNLLSVDTADLAEVSSPYGRSTVGVLMGIVKDGEFYTYLETDMRSPYPIKSIFKDAKRLLVSDMIQTQKEDQSSLIYTAGVLMGIFADLASTGKKQFPDGFVFYDRFNEDENSDTYWDRFVTVFTR</sequence>
<evidence type="ECO:0000256" key="1">
    <source>
        <dbReference type="SAM" id="SignalP"/>
    </source>
</evidence>
<keyword evidence="3" id="KW-1185">Reference proteome</keyword>
<dbReference type="RefSeq" id="WP_135651352.1">
    <property type="nucleotide sequence ID" value="NZ_RQGF01000042.1"/>
</dbReference>
<dbReference type="EMBL" id="RQGF01000042">
    <property type="protein sequence ID" value="TGL58346.1"/>
    <property type="molecule type" value="Genomic_DNA"/>
</dbReference>
<dbReference type="OrthoDB" id="339749at2"/>
<feature type="chain" id="PRO_5020229508" description="Lipoprotein" evidence="1">
    <location>
        <begin position="23"/>
        <end position="1206"/>
    </location>
</feature>
<reference evidence="2" key="1">
    <citation type="journal article" date="2019" name="PLoS Negl. Trop. Dis.">
        <title>Revisiting the worldwide diversity of Leptospira species in the environment.</title>
        <authorList>
            <person name="Vincent A.T."/>
            <person name="Schiettekatte O."/>
            <person name="Bourhy P."/>
            <person name="Veyrier F.J."/>
            <person name="Picardeau M."/>
        </authorList>
    </citation>
    <scope>NUCLEOTIDE SEQUENCE [LARGE SCALE GENOMIC DNA]</scope>
    <source>
        <strain evidence="2">201702455</strain>
    </source>
</reference>